<dbReference type="PROSITE" id="PS50931">
    <property type="entry name" value="HTH_LYSR"/>
    <property type="match status" value="1"/>
</dbReference>
<keyword evidence="2" id="KW-0805">Transcription regulation</keyword>
<dbReference type="InterPro" id="IPR000847">
    <property type="entry name" value="LysR_HTH_N"/>
</dbReference>
<dbReference type="FunFam" id="1.10.10.10:FF:000001">
    <property type="entry name" value="LysR family transcriptional regulator"/>
    <property type="match status" value="1"/>
</dbReference>
<evidence type="ECO:0000313" key="5">
    <source>
        <dbReference type="EMBL" id="OBX34730.1"/>
    </source>
</evidence>
<dbReference type="SUPFAM" id="SSF53850">
    <property type="entry name" value="Periplasmic binding protein-like II"/>
    <property type="match status" value="1"/>
</dbReference>
<name>A0A1B8NXL0_HALEL</name>
<dbReference type="OMA" id="YMSIEAA"/>
<sequence length="317" mass="35029">MQRMLPGTRALRTLEAAGRHLNFTRAAEELGLTPAAVSAQIKEIEGQLGTVLFTRTSRRIQLTPAGTVLFEAVGDALDNLHQAANRARKVARGSAHVRLSLGPRFATHWLLPRLSRFREANPGLELTFDITDRVRDFDLDDVDAAIRFGKGRYTGACSERLFATDVVPVCSPKLMEAGDNPKEPKDLVYHTLCHVDCQTDDMIWPSWSTWMAAAGIDDFDDSRCMAFTDSSHVVQAVVDSNVIGLVELALIENDLAQGRLVRLFDIGVSVADEYAYHLVYPHRNSKDPGIQALRRWLVNEAESRVMASDVSIGGEDA</sequence>
<dbReference type="GO" id="GO:0006351">
    <property type="term" value="P:DNA-templated transcription"/>
    <property type="evidence" value="ECO:0007669"/>
    <property type="project" value="TreeGrafter"/>
</dbReference>
<evidence type="ECO:0000256" key="2">
    <source>
        <dbReference type="ARBA" id="ARBA00023015"/>
    </source>
</evidence>
<dbReference type="AlphaFoldDB" id="A0A1B8NXL0"/>
<dbReference type="Pfam" id="PF00126">
    <property type="entry name" value="HTH_1"/>
    <property type="match status" value="1"/>
</dbReference>
<evidence type="ECO:0000256" key="3">
    <source>
        <dbReference type="ARBA" id="ARBA00023125"/>
    </source>
</evidence>
<dbReference type="SUPFAM" id="SSF46785">
    <property type="entry name" value="Winged helix' DNA-binding domain"/>
    <property type="match status" value="1"/>
</dbReference>
<dbReference type="GeneID" id="91011328"/>
<dbReference type="PANTHER" id="PTHR30537:SF26">
    <property type="entry name" value="GLYCINE CLEAVAGE SYSTEM TRANSCRIPTIONAL ACTIVATOR"/>
    <property type="match status" value="1"/>
</dbReference>
<protein>
    <submittedName>
        <fullName evidence="5">Glycine cleavage system transcriptional activator</fullName>
    </submittedName>
</protein>
<dbReference type="Proteomes" id="UP000092504">
    <property type="component" value="Unassembled WGS sequence"/>
</dbReference>
<dbReference type="Pfam" id="PF03466">
    <property type="entry name" value="LysR_substrate"/>
    <property type="match status" value="1"/>
</dbReference>
<comment type="similarity">
    <text evidence="1">Belongs to the LysR transcriptional regulatory family.</text>
</comment>
<keyword evidence="4" id="KW-0804">Transcription</keyword>
<dbReference type="RefSeq" id="WP_013333682.1">
    <property type="nucleotide sequence ID" value="NZ_CP087224.1"/>
</dbReference>
<dbReference type="EMBL" id="MAJD01000002">
    <property type="protein sequence ID" value="OBX34730.1"/>
    <property type="molecule type" value="Genomic_DNA"/>
</dbReference>
<evidence type="ECO:0000313" key="6">
    <source>
        <dbReference type="Proteomes" id="UP000092504"/>
    </source>
</evidence>
<dbReference type="GO" id="GO:0003700">
    <property type="term" value="F:DNA-binding transcription factor activity"/>
    <property type="evidence" value="ECO:0007669"/>
    <property type="project" value="InterPro"/>
</dbReference>
<gene>
    <name evidence="5" type="primary">gcvA_10</name>
    <name evidence="5" type="ORF">A8U91_03790</name>
</gene>
<dbReference type="PRINTS" id="PR00039">
    <property type="entry name" value="HTHLYSR"/>
</dbReference>
<evidence type="ECO:0000256" key="1">
    <source>
        <dbReference type="ARBA" id="ARBA00009437"/>
    </source>
</evidence>
<dbReference type="InterPro" id="IPR005119">
    <property type="entry name" value="LysR_subst-bd"/>
</dbReference>
<dbReference type="Gene3D" id="3.40.190.10">
    <property type="entry name" value="Periplasmic binding protein-like II"/>
    <property type="match status" value="2"/>
</dbReference>
<dbReference type="InterPro" id="IPR036388">
    <property type="entry name" value="WH-like_DNA-bd_sf"/>
</dbReference>
<dbReference type="InterPro" id="IPR058163">
    <property type="entry name" value="LysR-type_TF_proteobact-type"/>
</dbReference>
<organism evidence="5 6">
    <name type="scientific">Halomonas elongata</name>
    <dbReference type="NCBI Taxonomy" id="2746"/>
    <lineage>
        <taxon>Bacteria</taxon>
        <taxon>Pseudomonadati</taxon>
        <taxon>Pseudomonadota</taxon>
        <taxon>Gammaproteobacteria</taxon>
        <taxon>Oceanospirillales</taxon>
        <taxon>Halomonadaceae</taxon>
        <taxon>Halomonas</taxon>
    </lineage>
</organism>
<dbReference type="Gene3D" id="1.10.10.10">
    <property type="entry name" value="Winged helix-like DNA-binding domain superfamily/Winged helix DNA-binding domain"/>
    <property type="match status" value="1"/>
</dbReference>
<accession>A0A1B8NXL0</accession>
<dbReference type="InterPro" id="IPR036390">
    <property type="entry name" value="WH_DNA-bd_sf"/>
</dbReference>
<evidence type="ECO:0000256" key="4">
    <source>
        <dbReference type="ARBA" id="ARBA00023163"/>
    </source>
</evidence>
<proteinExistence type="inferred from homology"/>
<dbReference type="CDD" id="cd08432">
    <property type="entry name" value="PBP2_GcdR_TrpI_HvrB_AmpR_like"/>
    <property type="match status" value="1"/>
</dbReference>
<dbReference type="PATRIC" id="fig|2746.7.peg.3901"/>
<reference evidence="5 6" key="1">
    <citation type="submission" date="2016-06" db="EMBL/GenBank/DDBJ databases">
        <title>Genome sequence of halotolerant plant growth promoting strain of Halomonas elongata HEK1 isolated from salterns of Rann of Kutch, Gujarat, India.</title>
        <authorList>
            <person name="Gaba S."/>
            <person name="Singh R.N."/>
            <person name="Abrol S."/>
            <person name="Kaushik R."/>
            <person name="Saxena A.K."/>
        </authorList>
    </citation>
    <scope>NUCLEOTIDE SEQUENCE [LARGE SCALE GENOMIC DNA]</scope>
    <source>
        <strain evidence="5 6">HEK1</strain>
    </source>
</reference>
<keyword evidence="3" id="KW-0238">DNA-binding</keyword>
<dbReference type="GO" id="GO:0043565">
    <property type="term" value="F:sequence-specific DNA binding"/>
    <property type="evidence" value="ECO:0007669"/>
    <property type="project" value="TreeGrafter"/>
</dbReference>
<dbReference type="PANTHER" id="PTHR30537">
    <property type="entry name" value="HTH-TYPE TRANSCRIPTIONAL REGULATOR"/>
    <property type="match status" value="1"/>
</dbReference>
<comment type="caution">
    <text evidence="5">The sequence shown here is derived from an EMBL/GenBank/DDBJ whole genome shotgun (WGS) entry which is preliminary data.</text>
</comment>